<dbReference type="InterPro" id="IPR001563">
    <property type="entry name" value="Peptidase_S10"/>
</dbReference>
<dbReference type="Pfam" id="PF00450">
    <property type="entry name" value="Peptidase_S10"/>
    <property type="match status" value="2"/>
</dbReference>
<evidence type="ECO:0000256" key="9">
    <source>
        <dbReference type="ARBA" id="ARBA00022801"/>
    </source>
</evidence>
<evidence type="ECO:0000313" key="15">
    <source>
        <dbReference type="EMBL" id="KAK4503850.1"/>
    </source>
</evidence>
<evidence type="ECO:0000313" key="16">
    <source>
        <dbReference type="Proteomes" id="UP001305779"/>
    </source>
</evidence>
<keyword evidence="11" id="KW-0325">Glycoprotein</keyword>
<evidence type="ECO:0000256" key="4">
    <source>
        <dbReference type="ARBA" id="ARBA00022475"/>
    </source>
</evidence>
<evidence type="ECO:0000256" key="2">
    <source>
        <dbReference type="ARBA" id="ARBA00004609"/>
    </source>
</evidence>
<keyword evidence="10" id="KW-0843">Virulence</keyword>
<dbReference type="PRINTS" id="PR00724">
    <property type="entry name" value="CRBOXYPTASEC"/>
</dbReference>
<reference evidence="15 16" key="1">
    <citation type="journal article" date="2023" name="G3 (Bethesda)">
        <title>A chromosome-level genome assembly of Zasmidium syzygii isolated from banana leaves.</title>
        <authorList>
            <person name="van Westerhoven A.C."/>
            <person name="Mehrabi R."/>
            <person name="Talebi R."/>
            <person name="Steentjes M.B.F."/>
            <person name="Corcolon B."/>
            <person name="Chong P.A."/>
            <person name="Kema G.H.J."/>
            <person name="Seidl M.F."/>
        </authorList>
    </citation>
    <scope>NUCLEOTIDE SEQUENCE [LARGE SCALE GENOMIC DNA]</scope>
    <source>
        <strain evidence="15 16">P124</strain>
    </source>
</reference>
<accession>A0ABR0ERS9</accession>
<comment type="catalytic activity">
    <reaction evidence="1">
        <text>Preferential release of a C-terminal arginine or lysine residue.</text>
        <dbReference type="EC" id="3.4.16.6"/>
    </reaction>
</comment>
<keyword evidence="16" id="KW-1185">Reference proteome</keyword>
<comment type="caution">
    <text evidence="15">The sequence shown here is derived from an EMBL/GenBank/DDBJ whole genome shotgun (WGS) entry which is preliminary data.</text>
</comment>
<keyword evidence="5" id="KW-0336">GPI-anchor</keyword>
<dbReference type="Proteomes" id="UP001305779">
    <property type="component" value="Unassembled WGS sequence"/>
</dbReference>
<protein>
    <recommendedName>
        <fullName evidence="14">Carboxypeptidase</fullName>
        <ecNumber evidence="14">3.4.16.-</ecNumber>
    </recommendedName>
</protein>
<feature type="signal peptide" evidence="14">
    <location>
        <begin position="1"/>
        <end position="17"/>
    </location>
</feature>
<sequence length="643" mass="71483">MVFTPLLLAASAGLVAAVFPPTPEGVKTIPSRFHDGVTVSYKPTTGVCETTPGVRSFAGYIHLPSHALNETHEDNDFPINTFYWFFESRKDPKNAPLAIWLNGGPGGSSLLGALSENGPCFVHNDSQSTYLNPWSWNNEVNLLFIDQPNQVGYSYDVLTNVTVNIGPHGEQDEYIKPADFSKGVPEQNNTFLVGTSSSQKESHTANSTQHAAVALWHFAQTFFEEFPSYKPHDEQISLFTESYGGHYGPGFVDYFLHKNELIRNGTISEPGAHYLHLKSLGIINGCIDAPDMIESEITFPFNNTYGLQLISEKNFEHSIKEFHRKGGVLDAINECRELVRKTDPLDHGEQAKTNKVCAEAADRAMKISDELFVDESRGARFDITHEALDPYPPPYMFGWLNQYETQKALGVPVNHTWGSPVVARAFDRTGDIVRGGQLEQIAYVLSKGVQVTLFYGDRDFACNWVGGEKYSLNIPWPHQDQFKKAGYTPLVLSSPYLQSGGLTRQYGNLSFTRVYQAGHMIPSYQPEAAYRIFMRSITGKDIATGEIDLNEYASTHDGQLSTTGPSDTWHMKNDVLPQPPHVCYVLDVPSRCTEEEAESIMDGSAIVKDWILIGRKNDSGPIEQEQVSAPNDGAQIPLLAKDW</sequence>
<keyword evidence="4" id="KW-1003">Cell membrane</keyword>
<evidence type="ECO:0000256" key="5">
    <source>
        <dbReference type="ARBA" id="ARBA00022622"/>
    </source>
</evidence>
<feature type="chain" id="PRO_5044972472" description="Carboxypeptidase" evidence="14">
    <location>
        <begin position="18"/>
        <end position="643"/>
    </location>
</feature>
<keyword evidence="6 14" id="KW-0121">Carboxypeptidase</keyword>
<keyword evidence="9 14" id="KW-0378">Hydrolase</keyword>
<evidence type="ECO:0000256" key="1">
    <source>
        <dbReference type="ARBA" id="ARBA00001003"/>
    </source>
</evidence>
<dbReference type="PROSITE" id="PS00560">
    <property type="entry name" value="CARBOXYPEPT_SER_HIS"/>
    <property type="match status" value="1"/>
</dbReference>
<dbReference type="PANTHER" id="PTHR11802">
    <property type="entry name" value="SERINE PROTEASE FAMILY S10 SERINE CARBOXYPEPTIDASE"/>
    <property type="match status" value="1"/>
</dbReference>
<keyword evidence="12" id="KW-0449">Lipoprotein</keyword>
<evidence type="ECO:0000256" key="7">
    <source>
        <dbReference type="ARBA" id="ARBA00022670"/>
    </source>
</evidence>
<dbReference type="InterPro" id="IPR018202">
    <property type="entry name" value="Ser_caboxypep_ser_AS"/>
</dbReference>
<name>A0ABR0ERS9_ZASCE</name>
<dbReference type="SUPFAM" id="SSF53474">
    <property type="entry name" value="alpha/beta-Hydrolases"/>
    <property type="match status" value="1"/>
</dbReference>
<dbReference type="EC" id="3.4.16.-" evidence="14"/>
<evidence type="ECO:0000256" key="12">
    <source>
        <dbReference type="ARBA" id="ARBA00023288"/>
    </source>
</evidence>
<dbReference type="PROSITE" id="PS00131">
    <property type="entry name" value="CARBOXYPEPT_SER_SER"/>
    <property type="match status" value="1"/>
</dbReference>
<proteinExistence type="inferred from homology"/>
<evidence type="ECO:0000256" key="8">
    <source>
        <dbReference type="ARBA" id="ARBA00022729"/>
    </source>
</evidence>
<organism evidence="15 16">
    <name type="scientific">Zasmidium cellare</name>
    <name type="common">Wine cellar mold</name>
    <name type="synonym">Racodium cellare</name>
    <dbReference type="NCBI Taxonomy" id="395010"/>
    <lineage>
        <taxon>Eukaryota</taxon>
        <taxon>Fungi</taxon>
        <taxon>Dikarya</taxon>
        <taxon>Ascomycota</taxon>
        <taxon>Pezizomycotina</taxon>
        <taxon>Dothideomycetes</taxon>
        <taxon>Dothideomycetidae</taxon>
        <taxon>Mycosphaerellales</taxon>
        <taxon>Mycosphaerellaceae</taxon>
        <taxon>Zasmidium</taxon>
    </lineage>
</organism>
<evidence type="ECO:0000256" key="6">
    <source>
        <dbReference type="ARBA" id="ARBA00022645"/>
    </source>
</evidence>
<comment type="subcellular location">
    <subcellularLocation>
        <location evidence="2">Cell membrane</location>
        <topology evidence="2">Lipid-anchor</topology>
        <topology evidence="2">GPI-anchor</topology>
    </subcellularLocation>
</comment>
<dbReference type="InterPro" id="IPR033124">
    <property type="entry name" value="Ser_caboxypep_his_AS"/>
</dbReference>
<evidence type="ECO:0000256" key="14">
    <source>
        <dbReference type="RuleBase" id="RU361156"/>
    </source>
</evidence>
<dbReference type="InterPro" id="IPR029058">
    <property type="entry name" value="AB_hydrolase_fold"/>
</dbReference>
<evidence type="ECO:0000256" key="13">
    <source>
        <dbReference type="ARBA" id="ARBA00037356"/>
    </source>
</evidence>
<keyword evidence="5" id="KW-0472">Membrane</keyword>
<comment type="similarity">
    <text evidence="3 14">Belongs to the peptidase S10 family.</text>
</comment>
<keyword evidence="8 14" id="KW-0732">Signal</keyword>
<evidence type="ECO:0000256" key="3">
    <source>
        <dbReference type="ARBA" id="ARBA00009431"/>
    </source>
</evidence>
<dbReference type="EMBL" id="JAXOVC010000003">
    <property type="protein sequence ID" value="KAK4503850.1"/>
    <property type="molecule type" value="Genomic_DNA"/>
</dbReference>
<evidence type="ECO:0000256" key="11">
    <source>
        <dbReference type="ARBA" id="ARBA00023180"/>
    </source>
</evidence>
<dbReference type="PANTHER" id="PTHR11802:SF189">
    <property type="entry name" value="CARBOXYPEPTIDASE"/>
    <property type="match status" value="1"/>
</dbReference>
<keyword evidence="7 14" id="KW-0645">Protease</keyword>
<gene>
    <name evidence="15" type="ORF">PRZ48_004765</name>
</gene>
<evidence type="ECO:0000256" key="10">
    <source>
        <dbReference type="ARBA" id="ARBA00023026"/>
    </source>
</evidence>
<dbReference type="Gene3D" id="3.40.50.1820">
    <property type="entry name" value="alpha/beta hydrolase"/>
    <property type="match status" value="1"/>
</dbReference>
<comment type="function">
    <text evidence="13">Extracellular serine carboxypeptidase that contributes to pathogenicity.</text>
</comment>